<keyword evidence="3" id="KW-1185">Reference proteome</keyword>
<evidence type="ECO:0008006" key="4">
    <source>
        <dbReference type="Google" id="ProtNLM"/>
    </source>
</evidence>
<accession>A0ABS4VRW5</accession>
<evidence type="ECO:0000313" key="2">
    <source>
        <dbReference type="EMBL" id="MBP2366667.1"/>
    </source>
</evidence>
<proteinExistence type="predicted"/>
<gene>
    <name evidence="2" type="ORF">JOF36_002363</name>
</gene>
<evidence type="ECO:0000256" key="1">
    <source>
        <dbReference type="SAM" id="MobiDB-lite"/>
    </source>
</evidence>
<evidence type="ECO:0000313" key="3">
    <source>
        <dbReference type="Proteomes" id="UP001519295"/>
    </source>
</evidence>
<dbReference type="EMBL" id="JAGINU010000001">
    <property type="protein sequence ID" value="MBP2366667.1"/>
    <property type="molecule type" value="Genomic_DNA"/>
</dbReference>
<comment type="caution">
    <text evidence="2">The sequence shown here is derived from an EMBL/GenBank/DDBJ whole genome shotgun (WGS) entry which is preliminary data.</text>
</comment>
<dbReference type="RefSeq" id="WP_210026739.1">
    <property type="nucleotide sequence ID" value="NZ_JAGINU010000001.1"/>
</dbReference>
<sequence>MFVEVVCGEETADMLQNRLDAAVTREATGQFEQEVRGAERPWGSWTVVGERGVSVGRDNEERTSVAVEIAAADPVARAVSEFAELSRTDSFEEAETEVPAWQTVGRAVDDRIFRGPEAAPPGPGRWPHGPEEPHGLAGPSFGAL</sequence>
<protein>
    <recommendedName>
        <fullName evidence="4">YCII-related domain-containing protein</fullName>
    </recommendedName>
</protein>
<reference evidence="2 3" key="1">
    <citation type="submission" date="2021-03" db="EMBL/GenBank/DDBJ databases">
        <title>Sequencing the genomes of 1000 actinobacteria strains.</title>
        <authorList>
            <person name="Klenk H.-P."/>
        </authorList>
    </citation>
    <scope>NUCLEOTIDE SEQUENCE [LARGE SCALE GENOMIC DNA]</scope>
    <source>
        <strain evidence="2 3">DSM 45256</strain>
    </source>
</reference>
<dbReference type="Proteomes" id="UP001519295">
    <property type="component" value="Unassembled WGS sequence"/>
</dbReference>
<name>A0ABS4VRW5_9PSEU</name>
<feature type="region of interest" description="Disordered" evidence="1">
    <location>
        <begin position="113"/>
        <end position="144"/>
    </location>
</feature>
<organism evidence="2 3">
    <name type="scientific">Pseudonocardia parietis</name>
    <dbReference type="NCBI Taxonomy" id="570936"/>
    <lineage>
        <taxon>Bacteria</taxon>
        <taxon>Bacillati</taxon>
        <taxon>Actinomycetota</taxon>
        <taxon>Actinomycetes</taxon>
        <taxon>Pseudonocardiales</taxon>
        <taxon>Pseudonocardiaceae</taxon>
        <taxon>Pseudonocardia</taxon>
    </lineage>
</organism>